<proteinExistence type="predicted"/>
<reference evidence="1" key="1">
    <citation type="submission" date="2019-11" db="EMBL/GenBank/DDBJ databases">
        <title>Nori genome reveals adaptations in red seaweeds to the harsh intertidal environment.</title>
        <authorList>
            <person name="Wang D."/>
            <person name="Mao Y."/>
        </authorList>
    </citation>
    <scope>NUCLEOTIDE SEQUENCE</scope>
    <source>
        <tissue evidence="1">Gametophyte</tissue>
    </source>
</reference>
<comment type="caution">
    <text evidence="1">The sequence shown here is derived from an EMBL/GenBank/DDBJ whole genome shotgun (WGS) entry which is preliminary data.</text>
</comment>
<accession>A0ACC3C4L3</accession>
<organism evidence="1 2">
    <name type="scientific">Pyropia yezoensis</name>
    <name type="common">Susabi-nori</name>
    <name type="synonym">Porphyra yezoensis</name>
    <dbReference type="NCBI Taxonomy" id="2788"/>
    <lineage>
        <taxon>Eukaryota</taxon>
        <taxon>Rhodophyta</taxon>
        <taxon>Bangiophyceae</taxon>
        <taxon>Bangiales</taxon>
        <taxon>Bangiaceae</taxon>
        <taxon>Pyropia</taxon>
    </lineage>
</organism>
<protein>
    <submittedName>
        <fullName evidence="1">Uncharacterized protein</fullName>
    </submittedName>
</protein>
<evidence type="ECO:0000313" key="2">
    <source>
        <dbReference type="Proteomes" id="UP000798662"/>
    </source>
</evidence>
<gene>
    <name evidence="1" type="ORF">I4F81_007637</name>
</gene>
<name>A0ACC3C4L3_PYRYE</name>
<evidence type="ECO:0000313" key="1">
    <source>
        <dbReference type="EMBL" id="KAK1865102.1"/>
    </source>
</evidence>
<dbReference type="Proteomes" id="UP000798662">
    <property type="component" value="Chromosome 2"/>
</dbReference>
<sequence>MAATGMEMVKMWVEAHRFGHLLGGLVDTLGVETAEDLHYVTEMDLHSIGAKPVQARRFVQLLAAPGTRSRILPAPPVGAACVPLAPAAQVETAGDPSLDVVEGDVDDEFPADLEDGADEDDAEGRGDSWEVNATDGAGDHGDVDKVAAAPSAKRRKQTRLSFLQRGEMEGARSSGSGRRTLPERYANGTPRVSLEAVSVRGASKTSTIVAGQCRCIPVLRTFDARLVGARRTSREKQYVENGGNKKGTAQEVYNYARLGAAVVELLFDGRGNWVVHEACARRHLNVSNWWLARCHRRALNAAQSPIKKMTKSDMLSSPNLDTLVCRILRPEGCLLSTLQYFRAANGDDEMEVVDNVTEHGLAGMVSNHRKVAERAKSVAFVRAHRSPTGRTADKWGRVHGASYYLDSKWVVLRSSRNNPLDTRLSFSSSFNAALVAAGLPMVHGDIPLRWLKALFGSTKKIEGTVVPSDEHTTLYPHKTDACATCGFFLADLRQAQMVLKRHRQQNDQASLERQQAIDDARGVILDLKLALDKHKDEAACAIMYHRGCTTGAAKRFEDLAAMFEEMMGNAPMEDQPADLPLTPQEELMCVKCCTEWHDVSSDYQQDKAVPSWNESPQPGPTYFMSGETHYVHIFFDESCGEASGPTRFSRNVVYSRSEAVGGAKSSDDTLSTLCDMLLGGVKIGAEDPPVYRSGCEPGGVTVAGEQWTEEELTAY</sequence>
<dbReference type="EMBL" id="CM020619">
    <property type="protein sequence ID" value="KAK1865102.1"/>
    <property type="molecule type" value="Genomic_DNA"/>
</dbReference>
<keyword evidence="2" id="KW-1185">Reference proteome</keyword>